<accession>A0A4Z1SXQ4</accession>
<feature type="compositionally biased region" description="Low complexity" evidence="1">
    <location>
        <begin position="220"/>
        <end position="232"/>
    </location>
</feature>
<feature type="compositionally biased region" description="Basic and acidic residues" evidence="1">
    <location>
        <begin position="194"/>
        <end position="219"/>
    </location>
</feature>
<dbReference type="AlphaFoldDB" id="A0A4Z1SXQ4"/>
<protein>
    <submittedName>
        <fullName evidence="2">Uncharacterized protein</fullName>
    </submittedName>
</protein>
<sequence length="629" mass="75376">MGVSLRNYTADSRKKITSPRSLLAMRRQAVRFSDIKFVSLDSFKERFPEESIAKLHHEKHEAKRLSLLDVVKQEYERICEHGISMEEFLYLGRPQELEKLVNANLSSNGKIDSGEVDKSSLAYTSKIRALEAIQKRQQREMQYKAEMEERMRQKEEKTRQMEEAKAKALAKQQEQREMQRIAELEKQQRIEEDRRKFKEKKDKERKMIEEREEQKREALQARQEAYRQQLAEEAARRAKEQEERQKQMEQRAEEYQRRVEAETEAKRQAMEAKEQERLRLMQEERDRKRAEADAKQREATRKIEAANKQRAKEDAERRATTLTKLQQGEERLARRREEERQRLEEEHRLVEEKEKARLEHLAKQRELAEKRRLEALQREEERASRAQEQADKRRLQDRLRIEEEKLRVQDRIDNAKRLWEQREYQKRVALTKLECKMDSALEVQRQKASQHELAQKLTAQISKMSESEMAELLKEAKSTVPRSRSSLVESKSSKPRKRSSSVLNKKERSLDMSEYDQHTLDRTETDAILATLPNKDSTGVERARPVVTQRDIDQLKQRQNSEILQRINYEQAREEERRTELLKVTDPTERKRLTTLFTRERLTATGEMNELKERHDREMRRLLTGTYRR</sequence>
<dbReference type="EMBL" id="VDLU01000001">
    <property type="protein sequence ID" value="TNJ30476.1"/>
    <property type="molecule type" value="Genomic_DNA"/>
</dbReference>
<gene>
    <name evidence="2" type="ORF">GMRT_12683</name>
</gene>
<dbReference type="PANTHER" id="PTHR38019">
    <property type="entry name" value="KDA ANTIGEN P200, PUTATIVE-RELATED"/>
    <property type="match status" value="1"/>
</dbReference>
<feature type="compositionally biased region" description="Basic and acidic residues" evidence="1">
    <location>
        <begin position="504"/>
        <end position="515"/>
    </location>
</feature>
<evidence type="ECO:0000313" key="2">
    <source>
        <dbReference type="EMBL" id="TNJ30476.1"/>
    </source>
</evidence>
<feature type="compositionally biased region" description="Low complexity" evidence="1">
    <location>
        <begin position="481"/>
        <end position="490"/>
    </location>
</feature>
<comment type="caution">
    <text evidence="2">The sequence shown here is derived from an EMBL/GenBank/DDBJ whole genome shotgun (WGS) entry which is preliminary data.</text>
</comment>
<feature type="region of interest" description="Disordered" evidence="1">
    <location>
        <begin position="194"/>
        <end position="355"/>
    </location>
</feature>
<evidence type="ECO:0000256" key="1">
    <source>
        <dbReference type="SAM" id="MobiDB-lite"/>
    </source>
</evidence>
<dbReference type="OrthoDB" id="10261696at2759"/>
<feature type="region of interest" description="Disordered" evidence="1">
    <location>
        <begin position="469"/>
        <end position="515"/>
    </location>
</feature>
<dbReference type="VEuPathDB" id="GiardiaDB:GMRT_12683"/>
<reference evidence="2 3" key="1">
    <citation type="submission" date="2019-05" db="EMBL/GenBank/DDBJ databases">
        <title>The compact genome of Giardia muris reveals important steps in the evolution of intestinal protozoan parasites.</title>
        <authorList>
            <person name="Xu F."/>
            <person name="Jimenez-Gonzalez A."/>
            <person name="Einarsson E."/>
            <person name="Astvaldsson A."/>
            <person name="Peirasmaki D."/>
            <person name="Eckmann L."/>
            <person name="Andersson J.O."/>
            <person name="Svard S.G."/>
            <person name="Jerlstrom-Hultqvist J."/>
        </authorList>
    </citation>
    <scope>NUCLEOTIDE SEQUENCE [LARGE SCALE GENOMIC DNA]</scope>
    <source>
        <strain evidence="2 3">Roberts-Thomson</strain>
    </source>
</reference>
<proteinExistence type="predicted"/>
<evidence type="ECO:0000313" key="3">
    <source>
        <dbReference type="Proteomes" id="UP000315496"/>
    </source>
</evidence>
<dbReference type="Proteomes" id="UP000315496">
    <property type="component" value="Chromosome 1"/>
</dbReference>
<name>A0A4Z1SXQ4_GIAMU</name>
<keyword evidence="3" id="KW-1185">Reference proteome</keyword>
<organism evidence="2 3">
    <name type="scientific">Giardia muris</name>
    <dbReference type="NCBI Taxonomy" id="5742"/>
    <lineage>
        <taxon>Eukaryota</taxon>
        <taxon>Metamonada</taxon>
        <taxon>Diplomonadida</taxon>
        <taxon>Hexamitidae</taxon>
        <taxon>Giardiinae</taxon>
        <taxon>Giardia</taxon>
    </lineage>
</organism>
<dbReference type="PANTHER" id="PTHR38019:SF1">
    <property type="entry name" value="N-ACETYLTRANSFERASE DOMAIN-CONTAINING PROTEIN"/>
    <property type="match status" value="1"/>
</dbReference>
<feature type="compositionally biased region" description="Basic and acidic residues" evidence="1">
    <location>
        <begin position="233"/>
        <end position="319"/>
    </location>
</feature>
<feature type="compositionally biased region" description="Basic and acidic residues" evidence="1">
    <location>
        <begin position="327"/>
        <end position="355"/>
    </location>
</feature>